<dbReference type="PANTHER" id="PTHR21419">
    <property type="match status" value="1"/>
</dbReference>
<name>A0AAV4JF33_9GAST</name>
<protein>
    <submittedName>
        <fullName evidence="5">Protein DEFECTIVE IN EXINE FORMATION 1-like</fullName>
    </submittedName>
</protein>
<sequence>MVALCFISLFYQFDIDGDGILDLLFITSRGEGLFYNRDGYQLHVYTFQIEPAYVKSGWFDSVHTSDHSNIHKNVLQMPITAVNLDDSAGMELIVPDKAGNITCLDAVTAKIKWSTSVGGTSFAGSSVVDVNLDGQLDVVVATSEGNVFALNGVTGGVLPKYPYHASKGISGNVLITKFNRIRGPYDLVFLSDDGILHILASDHSCESQVALADTSLVDLLLHDLSPVTSRGAEVLVSTTDGSLVCLGSGEQTPPEELGDGETKVIMQRQAMPGGDYTGRLSLERGVVLIETWMRDIKEVTGSTLDIYFTIHSRVRDITIGGSTDSLSRRQNIKKEITFGSPNTAAVTYLTQG</sequence>
<reference evidence="5 6" key="1">
    <citation type="journal article" date="2021" name="Elife">
        <title>Chloroplast acquisition without the gene transfer in kleptoplastic sea slugs, Plakobranchus ocellatus.</title>
        <authorList>
            <person name="Maeda T."/>
            <person name="Takahashi S."/>
            <person name="Yoshida T."/>
            <person name="Shimamura S."/>
            <person name="Takaki Y."/>
            <person name="Nagai Y."/>
            <person name="Toyoda A."/>
            <person name="Suzuki Y."/>
            <person name="Arimoto A."/>
            <person name="Ishii H."/>
            <person name="Satoh N."/>
            <person name="Nishiyama T."/>
            <person name="Hasebe M."/>
            <person name="Maruyama T."/>
            <person name="Minagawa J."/>
            <person name="Obokata J."/>
            <person name="Shigenobu S."/>
        </authorList>
    </citation>
    <scope>NUCLEOTIDE SEQUENCE [LARGE SCALE GENOMIC DNA]</scope>
</reference>
<evidence type="ECO:0000256" key="1">
    <source>
        <dbReference type="ARBA" id="ARBA00004167"/>
    </source>
</evidence>
<evidence type="ECO:0000256" key="4">
    <source>
        <dbReference type="ARBA" id="ARBA00023136"/>
    </source>
</evidence>
<dbReference type="GO" id="GO:0016020">
    <property type="term" value="C:membrane"/>
    <property type="evidence" value="ECO:0007669"/>
    <property type="project" value="UniProtKB-SubCell"/>
</dbReference>
<evidence type="ECO:0000313" key="6">
    <source>
        <dbReference type="Proteomes" id="UP000762676"/>
    </source>
</evidence>
<proteinExistence type="predicted"/>
<dbReference type="AlphaFoldDB" id="A0AAV4JF33"/>
<evidence type="ECO:0000256" key="2">
    <source>
        <dbReference type="ARBA" id="ARBA00022692"/>
    </source>
</evidence>
<dbReference type="PANTHER" id="PTHR21419:SF23">
    <property type="entry name" value="PROTEIN DEFECTIVE IN EXINE FORMATION 1"/>
    <property type="match status" value="1"/>
</dbReference>
<organism evidence="5 6">
    <name type="scientific">Elysia marginata</name>
    <dbReference type="NCBI Taxonomy" id="1093978"/>
    <lineage>
        <taxon>Eukaryota</taxon>
        <taxon>Metazoa</taxon>
        <taxon>Spiralia</taxon>
        <taxon>Lophotrochozoa</taxon>
        <taxon>Mollusca</taxon>
        <taxon>Gastropoda</taxon>
        <taxon>Heterobranchia</taxon>
        <taxon>Euthyneura</taxon>
        <taxon>Panpulmonata</taxon>
        <taxon>Sacoglossa</taxon>
        <taxon>Placobranchoidea</taxon>
        <taxon>Plakobranchidae</taxon>
        <taxon>Elysia</taxon>
    </lineage>
</organism>
<dbReference type="Proteomes" id="UP000762676">
    <property type="component" value="Unassembled WGS sequence"/>
</dbReference>
<dbReference type="InterPro" id="IPR011047">
    <property type="entry name" value="Quinoprotein_ADH-like_sf"/>
</dbReference>
<keyword evidence="4" id="KW-0472">Membrane</keyword>
<keyword evidence="3" id="KW-1133">Transmembrane helix</keyword>
<dbReference type="InterPro" id="IPR015943">
    <property type="entry name" value="WD40/YVTN_repeat-like_dom_sf"/>
</dbReference>
<keyword evidence="2" id="KW-0812">Transmembrane</keyword>
<evidence type="ECO:0000313" key="5">
    <source>
        <dbReference type="EMBL" id="GFS20390.1"/>
    </source>
</evidence>
<dbReference type="SUPFAM" id="SSF50998">
    <property type="entry name" value="Quinoprotein alcohol dehydrogenase-like"/>
    <property type="match status" value="1"/>
</dbReference>
<gene>
    <name evidence="5" type="ORF">ElyMa_006898900</name>
</gene>
<dbReference type="InterPro" id="IPR045232">
    <property type="entry name" value="FAM234"/>
</dbReference>
<comment type="subcellular location">
    <subcellularLocation>
        <location evidence="1">Membrane</location>
        <topology evidence="1">Single-pass membrane protein</topology>
    </subcellularLocation>
</comment>
<keyword evidence="6" id="KW-1185">Reference proteome</keyword>
<dbReference type="EMBL" id="BMAT01013787">
    <property type="protein sequence ID" value="GFS20390.1"/>
    <property type="molecule type" value="Genomic_DNA"/>
</dbReference>
<accession>A0AAV4JF33</accession>
<comment type="caution">
    <text evidence="5">The sequence shown here is derived from an EMBL/GenBank/DDBJ whole genome shotgun (WGS) entry which is preliminary data.</text>
</comment>
<evidence type="ECO:0000256" key="3">
    <source>
        <dbReference type="ARBA" id="ARBA00022989"/>
    </source>
</evidence>
<dbReference type="Gene3D" id="2.130.10.10">
    <property type="entry name" value="YVTN repeat-like/Quinoprotein amine dehydrogenase"/>
    <property type="match status" value="1"/>
</dbReference>